<comment type="caution">
    <text evidence="2">The sequence shown here is derived from an EMBL/GenBank/DDBJ whole genome shotgun (WGS) entry which is preliminary data.</text>
</comment>
<evidence type="ECO:0000313" key="3">
    <source>
        <dbReference type="Proteomes" id="UP001574673"/>
    </source>
</evidence>
<dbReference type="PANTHER" id="PTHR37694">
    <property type="entry name" value="SLR8022 PROTEIN"/>
    <property type="match status" value="1"/>
</dbReference>
<reference evidence="3" key="1">
    <citation type="submission" date="2024-06" db="EMBL/GenBank/DDBJ databases">
        <title>Radixoralia hellwigii gen. nov., sp nov., isolated from a root canal in the human oral cavity.</title>
        <authorList>
            <person name="Bartsch S."/>
            <person name="Wittmer A."/>
            <person name="Schulz A.-K."/>
            <person name="Neumann-Schaal M."/>
            <person name="Wolf J."/>
            <person name="Gronow S."/>
            <person name="Tennert C."/>
            <person name="Haecker G."/>
            <person name="Cieplik F."/>
            <person name="Al-Ahmad A."/>
        </authorList>
    </citation>
    <scope>NUCLEOTIDE SEQUENCE [LARGE SCALE GENOMIC DNA]</scope>
    <source>
        <strain evidence="3">Wk13</strain>
    </source>
</reference>
<dbReference type="InterPro" id="IPR011051">
    <property type="entry name" value="RmlC_Cupin_sf"/>
</dbReference>
<dbReference type="Pfam" id="PF07883">
    <property type="entry name" value="Cupin_2"/>
    <property type="match status" value="1"/>
</dbReference>
<keyword evidence="3" id="KW-1185">Reference proteome</keyword>
<dbReference type="EMBL" id="JBEUWX010000002">
    <property type="protein sequence ID" value="MFA9949334.1"/>
    <property type="molecule type" value="Genomic_DNA"/>
</dbReference>
<feature type="domain" description="Cupin type-2" evidence="1">
    <location>
        <begin position="47"/>
        <end position="104"/>
    </location>
</feature>
<dbReference type="PANTHER" id="PTHR37694:SF1">
    <property type="entry name" value="SLR8022 PROTEIN"/>
    <property type="match status" value="1"/>
</dbReference>
<protein>
    <submittedName>
        <fullName evidence="2">Cupin domain-containing protein</fullName>
    </submittedName>
</protein>
<evidence type="ECO:0000313" key="2">
    <source>
        <dbReference type="EMBL" id="MFA9949334.1"/>
    </source>
</evidence>
<dbReference type="InterPro" id="IPR014710">
    <property type="entry name" value="RmlC-like_jellyroll"/>
</dbReference>
<dbReference type="CDD" id="cd02230">
    <property type="entry name" value="cupin_HP0902-like"/>
    <property type="match status" value="1"/>
</dbReference>
<proteinExistence type="predicted"/>
<sequence length="111" mass="11960">MDHEGKETKVQNLKQILQYQAGSVVSKMLLKRAVGNVTLFAFDGDEGLSEHTAPFDALVLGVEGRAEIPIAGVKHILAEGDALLMPANVPHAVNPQGQFKMLLVMIRGEAK</sequence>
<evidence type="ECO:0000259" key="1">
    <source>
        <dbReference type="Pfam" id="PF07883"/>
    </source>
</evidence>
<organism evidence="2 3">
    <name type="scientific">Dentiradicibacter hellwigii</name>
    <dbReference type="NCBI Taxonomy" id="3149053"/>
    <lineage>
        <taxon>Bacteria</taxon>
        <taxon>Pseudomonadati</taxon>
        <taxon>Pseudomonadota</taxon>
        <taxon>Betaproteobacteria</taxon>
        <taxon>Rhodocyclales</taxon>
        <taxon>Rhodocyclaceae</taxon>
        <taxon>Dentiradicibacter</taxon>
    </lineage>
</organism>
<accession>A0ABV4UEL1</accession>
<dbReference type="RefSeq" id="WP_418890472.1">
    <property type="nucleotide sequence ID" value="NZ_JBEUWX010000002.1"/>
</dbReference>
<gene>
    <name evidence="2" type="ORF">ABCS64_03160</name>
</gene>
<dbReference type="SUPFAM" id="SSF51182">
    <property type="entry name" value="RmlC-like cupins"/>
    <property type="match status" value="1"/>
</dbReference>
<dbReference type="Gene3D" id="2.60.120.10">
    <property type="entry name" value="Jelly Rolls"/>
    <property type="match status" value="1"/>
</dbReference>
<dbReference type="InterPro" id="IPR013096">
    <property type="entry name" value="Cupin_2"/>
</dbReference>
<name>A0ABV4UEL1_9RHOO</name>
<dbReference type="Proteomes" id="UP001574673">
    <property type="component" value="Unassembled WGS sequence"/>
</dbReference>